<name>A0A1F8E9D3_9BACT</name>
<dbReference type="NCBIfam" id="TIGR02436">
    <property type="entry name" value="four helix bundle protein"/>
    <property type="match status" value="1"/>
</dbReference>
<evidence type="ECO:0000313" key="2">
    <source>
        <dbReference type="Proteomes" id="UP000178520"/>
    </source>
</evidence>
<dbReference type="Proteomes" id="UP000178520">
    <property type="component" value="Unassembled WGS sequence"/>
</dbReference>
<protein>
    <recommendedName>
        <fullName evidence="3">Four helix bundle protein</fullName>
    </recommendedName>
</protein>
<sequence length="116" mass="13389">MNSYKDLIVWQKSLVLTKEIYRVTESFPRSEIYGLTNQLRRASVSVMSNIAEGFSRRTFKEGQQFLSMAFGSTSEIESQLILAYELNYIKSGYTDIVNLLTEVRKMLNSMIKRAKS</sequence>
<comment type="caution">
    <text evidence="1">The sequence shown here is derived from an EMBL/GenBank/DDBJ whole genome shotgun (WGS) entry which is preliminary data.</text>
</comment>
<dbReference type="CDD" id="cd16377">
    <property type="entry name" value="23S_rRNA_IVP_like"/>
    <property type="match status" value="1"/>
</dbReference>
<dbReference type="PANTHER" id="PTHR38471">
    <property type="entry name" value="FOUR HELIX BUNDLE PROTEIN"/>
    <property type="match status" value="1"/>
</dbReference>
<reference evidence="1 2" key="1">
    <citation type="journal article" date="2016" name="Nat. Commun.">
        <title>Thousands of microbial genomes shed light on interconnected biogeochemical processes in an aquifer system.</title>
        <authorList>
            <person name="Anantharaman K."/>
            <person name="Brown C.T."/>
            <person name="Hug L.A."/>
            <person name="Sharon I."/>
            <person name="Castelle C.J."/>
            <person name="Probst A.J."/>
            <person name="Thomas B.C."/>
            <person name="Singh A."/>
            <person name="Wilkins M.J."/>
            <person name="Karaoz U."/>
            <person name="Brodie E.L."/>
            <person name="Williams K.H."/>
            <person name="Hubbard S.S."/>
            <person name="Banfield J.F."/>
        </authorList>
    </citation>
    <scope>NUCLEOTIDE SEQUENCE [LARGE SCALE GENOMIC DNA]</scope>
</reference>
<evidence type="ECO:0008006" key="3">
    <source>
        <dbReference type="Google" id="ProtNLM"/>
    </source>
</evidence>
<dbReference type="PANTHER" id="PTHR38471:SF2">
    <property type="entry name" value="FOUR HELIX BUNDLE PROTEIN"/>
    <property type="match status" value="1"/>
</dbReference>
<dbReference type="NCBIfam" id="NF008911">
    <property type="entry name" value="PRK12275.1-2"/>
    <property type="match status" value="1"/>
</dbReference>
<evidence type="ECO:0000313" key="1">
    <source>
        <dbReference type="EMBL" id="OGM97476.1"/>
    </source>
</evidence>
<dbReference type="AlphaFoldDB" id="A0A1F8E9D3"/>
<dbReference type="SUPFAM" id="SSF158446">
    <property type="entry name" value="IVS-encoded protein-like"/>
    <property type="match status" value="1"/>
</dbReference>
<gene>
    <name evidence="1" type="ORF">A2735_01960</name>
</gene>
<organism evidence="1 2">
    <name type="scientific">Candidatus Yanofskybacteria bacterium RIFCSPHIGHO2_01_FULL_41_21</name>
    <dbReference type="NCBI Taxonomy" id="1802660"/>
    <lineage>
        <taxon>Bacteria</taxon>
        <taxon>Candidatus Yanofskyibacteriota</taxon>
    </lineage>
</organism>
<accession>A0A1F8E9D3</accession>
<dbReference type="Gene3D" id="1.20.1440.60">
    <property type="entry name" value="23S rRNA-intervening sequence"/>
    <property type="match status" value="1"/>
</dbReference>
<dbReference type="InterPro" id="IPR036583">
    <property type="entry name" value="23S_rRNA_IVS_sf"/>
</dbReference>
<dbReference type="Pfam" id="PF05635">
    <property type="entry name" value="23S_rRNA_IVP"/>
    <property type="match status" value="1"/>
</dbReference>
<dbReference type="EMBL" id="MGJA01000012">
    <property type="protein sequence ID" value="OGM97476.1"/>
    <property type="molecule type" value="Genomic_DNA"/>
</dbReference>
<dbReference type="STRING" id="1802660.A2735_01960"/>
<proteinExistence type="predicted"/>
<dbReference type="InterPro" id="IPR012657">
    <property type="entry name" value="23S_rRNA-intervening_sequence"/>
</dbReference>